<keyword evidence="4" id="KW-1185">Reference proteome</keyword>
<evidence type="ECO:0000313" key="4">
    <source>
        <dbReference type="Proteomes" id="UP000534388"/>
    </source>
</evidence>
<feature type="compositionally biased region" description="Low complexity" evidence="1">
    <location>
        <begin position="46"/>
        <end position="81"/>
    </location>
</feature>
<feature type="region of interest" description="Disordered" evidence="1">
    <location>
        <begin position="34"/>
        <end position="81"/>
    </location>
</feature>
<sequence length="225" mass="23031">MRKLVLGVAAAATLLAAWFAPDQDGGVVGPAAATTREPAVANPARATGDAGDTGANAGSANNANNTNNTGNANNGAAAGAAGGAVPNPAVAPADANGAPAPQHWLDLQIHPRVNDDELGNLFAKQSWQPDAPKKVLPPQVVEAAQPARAATTPSGAPPLPFQFMGRFVEDGKSAYFLQQDGRNVVARPGEKIDENYLLESAANGALQFIYLPLNERQTLAVGDNN</sequence>
<dbReference type="RefSeq" id="WP_182166366.1">
    <property type="nucleotide sequence ID" value="NZ_JACEZT010000017.1"/>
</dbReference>
<dbReference type="EMBL" id="JACEZT010000017">
    <property type="protein sequence ID" value="MBA5639562.1"/>
    <property type="molecule type" value="Genomic_DNA"/>
</dbReference>
<evidence type="ECO:0000313" key="3">
    <source>
        <dbReference type="EMBL" id="MBA5639562.1"/>
    </source>
</evidence>
<evidence type="ECO:0008006" key="5">
    <source>
        <dbReference type="Google" id="ProtNLM"/>
    </source>
</evidence>
<evidence type="ECO:0000256" key="2">
    <source>
        <dbReference type="SAM" id="SignalP"/>
    </source>
</evidence>
<protein>
    <recommendedName>
        <fullName evidence="5">Secretion system X translation initiation factor</fullName>
    </recommendedName>
</protein>
<evidence type="ECO:0000256" key="1">
    <source>
        <dbReference type="SAM" id="MobiDB-lite"/>
    </source>
</evidence>
<reference evidence="3 4" key="1">
    <citation type="submission" date="2020-07" db="EMBL/GenBank/DDBJ databases">
        <title>Novel species isolated from subtropical streams in China.</title>
        <authorList>
            <person name="Lu H."/>
        </authorList>
    </citation>
    <scope>NUCLEOTIDE SEQUENCE [LARGE SCALE GENOMIC DNA]</scope>
    <source>
        <strain evidence="3 4">LX20W</strain>
    </source>
</reference>
<gene>
    <name evidence="3" type="ORF">H3H37_21115</name>
</gene>
<organism evidence="3 4">
    <name type="scientific">Rugamonas brunnea</name>
    <dbReference type="NCBI Taxonomy" id="2758569"/>
    <lineage>
        <taxon>Bacteria</taxon>
        <taxon>Pseudomonadati</taxon>
        <taxon>Pseudomonadota</taxon>
        <taxon>Betaproteobacteria</taxon>
        <taxon>Burkholderiales</taxon>
        <taxon>Oxalobacteraceae</taxon>
        <taxon>Telluria group</taxon>
        <taxon>Rugamonas</taxon>
    </lineage>
</organism>
<dbReference type="AlphaFoldDB" id="A0A7W2EVV2"/>
<proteinExistence type="predicted"/>
<keyword evidence="2" id="KW-0732">Signal</keyword>
<dbReference type="Proteomes" id="UP000534388">
    <property type="component" value="Unassembled WGS sequence"/>
</dbReference>
<feature type="signal peptide" evidence="2">
    <location>
        <begin position="1"/>
        <end position="19"/>
    </location>
</feature>
<accession>A0A7W2EVV2</accession>
<comment type="caution">
    <text evidence="3">The sequence shown here is derived from an EMBL/GenBank/DDBJ whole genome shotgun (WGS) entry which is preliminary data.</text>
</comment>
<name>A0A7W2EVV2_9BURK</name>
<feature type="chain" id="PRO_5031127621" description="Secretion system X translation initiation factor" evidence="2">
    <location>
        <begin position="20"/>
        <end position="225"/>
    </location>
</feature>